<keyword evidence="3" id="KW-0496">Mitochondrion</keyword>
<evidence type="ECO:0000313" key="9">
    <source>
        <dbReference type="Proteomes" id="UP000245768"/>
    </source>
</evidence>
<dbReference type="GO" id="GO:0005759">
    <property type="term" value="C:mitochondrial matrix"/>
    <property type="evidence" value="ECO:0007669"/>
    <property type="project" value="TreeGrafter"/>
</dbReference>
<sequence length="440" mass="46737">MAMNMGPLRVAAAASFARVQPTGTVRSIVTLASRVGHLHCTCCCCSSRSSPLPSKGIWSRTRRFATEPSAGVRAAKVPHQALLSVEGRDAIKLLQGLVTNDVRRLEAGGDALYCAFLNPQGRMIATAFLHLIAPDHVLVDTDARTAESLLAFIKRFKVRSKVKLSDVSHEYSVWALWGAGSEEVIEQLKGDGSGIVVLSRDGRTPEMGHRLLAKAEAQLPAAITGLASSTNTQQDAYTVHRTLQGIPEGPLEILPNQSLPLEASLDYAGGVDFRKGCYVGQELTARTHHTGVVRKRVVPVSLYSLGQAPQPPAALAYDEPSAQQHLQPDSGADVRSVPAAASSSSAASEAPARPARGRSAGKYLSGIGNVGLALLRLEQVARWTEPGIEGAADTDGLLIRTKVGDEDVGMRPWIPSWWPKAESEGRGKPAVGVGEHGVPE</sequence>
<dbReference type="AlphaFoldDB" id="A0A316YP30"/>
<dbReference type="InParanoid" id="A0A316YP30"/>
<evidence type="ECO:0000256" key="5">
    <source>
        <dbReference type="SAM" id="MobiDB-lite"/>
    </source>
</evidence>
<dbReference type="Proteomes" id="UP000245768">
    <property type="component" value="Unassembled WGS sequence"/>
</dbReference>
<proteinExistence type="inferred from homology"/>
<dbReference type="FunCoup" id="A0A316YP30">
    <property type="interactions" value="120"/>
</dbReference>
<feature type="compositionally biased region" description="Low complexity" evidence="5">
    <location>
        <begin position="335"/>
        <end position="359"/>
    </location>
</feature>
<comment type="similarity">
    <text evidence="4">Belongs to the GcvT family. CAF17/IBA57 subfamily.</text>
</comment>
<feature type="domain" description="GCVT N-terminal" evidence="6">
    <location>
        <begin position="79"/>
        <end position="190"/>
    </location>
</feature>
<keyword evidence="8" id="KW-0489">Methyltransferase</keyword>
<dbReference type="EMBL" id="KZ819636">
    <property type="protein sequence ID" value="PWN90912.1"/>
    <property type="molecule type" value="Genomic_DNA"/>
</dbReference>
<dbReference type="PANTHER" id="PTHR22602:SF0">
    <property type="entry name" value="TRANSFERASE CAF17, MITOCHONDRIAL-RELATED"/>
    <property type="match status" value="1"/>
</dbReference>
<dbReference type="GO" id="GO:0008168">
    <property type="term" value="F:methyltransferase activity"/>
    <property type="evidence" value="ECO:0007669"/>
    <property type="project" value="UniProtKB-KW"/>
</dbReference>
<name>A0A316YP30_9BASI</name>
<dbReference type="RefSeq" id="XP_025378110.1">
    <property type="nucleotide sequence ID" value="XM_025521871.1"/>
</dbReference>
<keyword evidence="8" id="KW-0808">Transferase</keyword>
<dbReference type="OrthoDB" id="191995at2759"/>
<organism evidence="8 9">
    <name type="scientific">Acaromyces ingoldii</name>
    <dbReference type="NCBI Taxonomy" id="215250"/>
    <lineage>
        <taxon>Eukaryota</taxon>
        <taxon>Fungi</taxon>
        <taxon>Dikarya</taxon>
        <taxon>Basidiomycota</taxon>
        <taxon>Ustilaginomycotina</taxon>
        <taxon>Exobasidiomycetes</taxon>
        <taxon>Exobasidiales</taxon>
        <taxon>Cryptobasidiaceae</taxon>
        <taxon>Acaromyces</taxon>
    </lineage>
</organism>
<evidence type="ECO:0000256" key="4">
    <source>
        <dbReference type="ARBA" id="ARBA00093447"/>
    </source>
</evidence>
<dbReference type="InterPro" id="IPR045179">
    <property type="entry name" value="YgfZ/GcvT"/>
</dbReference>
<dbReference type="InterPro" id="IPR017703">
    <property type="entry name" value="YgfZ/GCV_T_CS"/>
</dbReference>
<dbReference type="SUPFAM" id="SSF103025">
    <property type="entry name" value="Folate-binding domain"/>
    <property type="match status" value="1"/>
</dbReference>
<dbReference type="InterPro" id="IPR006222">
    <property type="entry name" value="GCVT_N"/>
</dbReference>
<dbReference type="Pfam" id="PF25455">
    <property type="entry name" value="Beta-barrel_CAF17_C"/>
    <property type="match status" value="1"/>
</dbReference>
<feature type="domain" description="CAF17 C-terminal" evidence="7">
    <location>
        <begin position="294"/>
        <end position="420"/>
    </location>
</feature>
<keyword evidence="2" id="KW-0809">Transit peptide</keyword>
<dbReference type="InterPro" id="IPR057460">
    <property type="entry name" value="CAF17_C"/>
</dbReference>
<evidence type="ECO:0000256" key="2">
    <source>
        <dbReference type="ARBA" id="ARBA00022946"/>
    </source>
</evidence>
<feature type="region of interest" description="Disordered" evidence="5">
    <location>
        <begin position="311"/>
        <end position="359"/>
    </location>
</feature>
<dbReference type="Pfam" id="PF01571">
    <property type="entry name" value="GCV_T"/>
    <property type="match status" value="1"/>
</dbReference>
<dbReference type="PANTHER" id="PTHR22602">
    <property type="entry name" value="TRANSFERASE CAF17, MITOCHONDRIAL-RELATED"/>
    <property type="match status" value="1"/>
</dbReference>
<dbReference type="NCBIfam" id="TIGR03317">
    <property type="entry name" value="ygfZ_signature"/>
    <property type="match status" value="1"/>
</dbReference>
<evidence type="ECO:0000256" key="3">
    <source>
        <dbReference type="ARBA" id="ARBA00023128"/>
    </source>
</evidence>
<evidence type="ECO:0000313" key="8">
    <source>
        <dbReference type="EMBL" id="PWN90912.1"/>
    </source>
</evidence>
<dbReference type="STRING" id="215250.A0A316YP30"/>
<comment type="subcellular location">
    <subcellularLocation>
        <location evidence="1">Mitochondrion</location>
    </subcellularLocation>
</comment>
<gene>
    <name evidence="8" type="ORF">FA10DRAFT_267342</name>
</gene>
<evidence type="ECO:0000259" key="7">
    <source>
        <dbReference type="Pfam" id="PF25455"/>
    </source>
</evidence>
<reference evidence="8 9" key="1">
    <citation type="journal article" date="2018" name="Mol. Biol. Evol.">
        <title>Broad Genomic Sampling Reveals a Smut Pathogenic Ancestry of the Fungal Clade Ustilaginomycotina.</title>
        <authorList>
            <person name="Kijpornyongpan T."/>
            <person name="Mondo S.J."/>
            <person name="Barry K."/>
            <person name="Sandor L."/>
            <person name="Lee J."/>
            <person name="Lipzen A."/>
            <person name="Pangilinan J."/>
            <person name="LaButti K."/>
            <person name="Hainaut M."/>
            <person name="Henrissat B."/>
            <person name="Grigoriev I.V."/>
            <person name="Spatafora J.W."/>
            <person name="Aime M.C."/>
        </authorList>
    </citation>
    <scope>NUCLEOTIDE SEQUENCE [LARGE SCALE GENOMIC DNA]</scope>
    <source>
        <strain evidence="8 9">MCA 4198</strain>
    </source>
</reference>
<accession>A0A316YP30</accession>
<evidence type="ECO:0000259" key="6">
    <source>
        <dbReference type="Pfam" id="PF01571"/>
    </source>
</evidence>
<dbReference type="GeneID" id="37043787"/>
<dbReference type="GO" id="GO:0032259">
    <property type="term" value="P:methylation"/>
    <property type="evidence" value="ECO:0007669"/>
    <property type="project" value="UniProtKB-KW"/>
</dbReference>
<evidence type="ECO:0000256" key="1">
    <source>
        <dbReference type="ARBA" id="ARBA00004173"/>
    </source>
</evidence>
<dbReference type="InterPro" id="IPR027266">
    <property type="entry name" value="TrmE/GcvT-like"/>
</dbReference>
<protein>
    <submittedName>
        <fullName evidence="8">Aminomethyltransferase folate-binding domain-containing protein</fullName>
    </submittedName>
</protein>
<dbReference type="Gene3D" id="3.30.1360.120">
    <property type="entry name" value="Probable tRNA modification gtpase trme, domain 1"/>
    <property type="match status" value="1"/>
</dbReference>
<dbReference type="GO" id="GO:0016226">
    <property type="term" value="P:iron-sulfur cluster assembly"/>
    <property type="evidence" value="ECO:0007669"/>
    <property type="project" value="TreeGrafter"/>
</dbReference>
<feature type="region of interest" description="Disordered" evidence="5">
    <location>
        <begin position="420"/>
        <end position="440"/>
    </location>
</feature>
<keyword evidence="9" id="KW-1185">Reference proteome</keyword>